<dbReference type="EMBL" id="QICS01000048">
    <property type="protein sequence ID" value="PXV83645.1"/>
    <property type="molecule type" value="Genomic_DNA"/>
</dbReference>
<dbReference type="SUPFAM" id="SSF52038">
    <property type="entry name" value="Barstar-related"/>
    <property type="match status" value="1"/>
</dbReference>
<evidence type="ECO:0000313" key="3">
    <source>
        <dbReference type="EMBL" id="PXV83645.1"/>
    </source>
</evidence>
<dbReference type="Pfam" id="PF01337">
    <property type="entry name" value="Barstar"/>
    <property type="match status" value="1"/>
</dbReference>
<evidence type="ECO:0000256" key="1">
    <source>
        <dbReference type="ARBA" id="ARBA00006845"/>
    </source>
</evidence>
<gene>
    <name evidence="3" type="ORF">C8E03_1481</name>
</gene>
<comment type="similarity">
    <text evidence="1">Belongs to the barstar family.</text>
</comment>
<sequence>MTNKVIYIQKINNDSFTEGLNIILDGKKIITKDNFLEVIEEKLQFPYPCNGSLDSFLDWMRDLSWINEKKINLIIYDYKEFLNDNLEVKEIILDCFQVDILPFWEEDVKTTMVDGETKEFNVYLVL</sequence>
<dbReference type="AlphaFoldDB" id="A0A318EKZ4"/>
<dbReference type="Gene3D" id="3.30.370.10">
    <property type="entry name" value="Barstar-like"/>
    <property type="match status" value="1"/>
</dbReference>
<organism evidence="3 4">
    <name type="scientific">Lachnotalea glycerini</name>
    <dbReference type="NCBI Taxonomy" id="1763509"/>
    <lineage>
        <taxon>Bacteria</taxon>
        <taxon>Bacillati</taxon>
        <taxon>Bacillota</taxon>
        <taxon>Clostridia</taxon>
        <taxon>Lachnospirales</taxon>
        <taxon>Lachnospiraceae</taxon>
        <taxon>Lachnotalea</taxon>
    </lineage>
</organism>
<dbReference type="RefSeq" id="WP_207657833.1">
    <property type="nucleotide sequence ID" value="NZ_QICS01000048.1"/>
</dbReference>
<protein>
    <submittedName>
        <fullName evidence="3">Barstar (Barnase inhibitor)</fullName>
    </submittedName>
</protein>
<comment type="caution">
    <text evidence="3">The sequence shown here is derived from an EMBL/GenBank/DDBJ whole genome shotgun (WGS) entry which is preliminary data.</text>
</comment>
<accession>A0A318EKZ4</accession>
<dbReference type="Proteomes" id="UP000247523">
    <property type="component" value="Unassembled WGS sequence"/>
</dbReference>
<dbReference type="InterPro" id="IPR000468">
    <property type="entry name" value="Barstar"/>
</dbReference>
<feature type="domain" description="Barstar (barnase inhibitor)" evidence="2">
    <location>
        <begin position="22"/>
        <end position="108"/>
    </location>
</feature>
<evidence type="ECO:0000313" key="4">
    <source>
        <dbReference type="Proteomes" id="UP000247523"/>
    </source>
</evidence>
<reference evidence="3 4" key="1">
    <citation type="submission" date="2018-05" db="EMBL/GenBank/DDBJ databases">
        <title>Genomic Encyclopedia of Type Strains, Phase IV (KMG-IV): sequencing the most valuable type-strain genomes for metagenomic binning, comparative biology and taxonomic classification.</title>
        <authorList>
            <person name="Goeker M."/>
        </authorList>
    </citation>
    <scope>NUCLEOTIDE SEQUENCE [LARGE SCALE GENOMIC DNA]</scope>
    <source>
        <strain evidence="3 4">DSM 28816</strain>
    </source>
</reference>
<evidence type="ECO:0000259" key="2">
    <source>
        <dbReference type="Pfam" id="PF01337"/>
    </source>
</evidence>
<dbReference type="InterPro" id="IPR035905">
    <property type="entry name" value="Barstar-like_sf"/>
</dbReference>
<name>A0A318EKZ4_9FIRM</name>
<proteinExistence type="inferred from homology"/>